<dbReference type="PANTHER" id="PTHR42771:SF2">
    <property type="entry name" value="IRON(3+)-HYDROXAMATE IMPORT ATP-BINDING PROTEIN FHUC"/>
    <property type="match status" value="1"/>
</dbReference>
<dbReference type="Gene3D" id="3.40.50.300">
    <property type="entry name" value="P-loop containing nucleotide triphosphate hydrolases"/>
    <property type="match status" value="1"/>
</dbReference>
<feature type="transmembrane region" description="Helical" evidence="14">
    <location>
        <begin position="329"/>
        <end position="350"/>
    </location>
</feature>
<feature type="transmembrane region" description="Helical" evidence="14">
    <location>
        <begin position="419"/>
        <end position="443"/>
    </location>
</feature>
<evidence type="ECO:0000256" key="13">
    <source>
        <dbReference type="ARBA" id="ARBA00023136"/>
    </source>
</evidence>
<keyword evidence="18" id="KW-1185">Reference proteome</keyword>
<keyword evidence="10 14" id="KW-1133">Transmembrane helix</keyword>
<dbReference type="GO" id="GO:0006826">
    <property type="term" value="P:iron ion transport"/>
    <property type="evidence" value="ECO:0007669"/>
    <property type="project" value="UniProtKB-KW"/>
</dbReference>
<evidence type="ECO:0000256" key="10">
    <source>
        <dbReference type="ARBA" id="ARBA00022989"/>
    </source>
</evidence>
<evidence type="ECO:0000256" key="5">
    <source>
        <dbReference type="ARBA" id="ARBA00022475"/>
    </source>
</evidence>
<feature type="transmembrane region" description="Helical" evidence="14">
    <location>
        <begin position="362"/>
        <end position="380"/>
    </location>
</feature>
<keyword evidence="13 14" id="KW-0472">Membrane</keyword>
<keyword evidence="12" id="KW-0406">Ion transport</keyword>
<dbReference type="InterPro" id="IPR051535">
    <property type="entry name" value="Siderophore_ABC-ATPase"/>
</dbReference>
<feature type="transmembrane region" description="Helical" evidence="14">
    <location>
        <begin position="449"/>
        <end position="469"/>
    </location>
</feature>
<evidence type="ECO:0008006" key="19">
    <source>
        <dbReference type="Google" id="ProtNLM"/>
    </source>
</evidence>
<dbReference type="PROSITE" id="PS50850">
    <property type="entry name" value="MFS"/>
    <property type="match status" value="1"/>
</dbReference>
<keyword evidence="11" id="KW-0408">Iron</keyword>
<dbReference type="Pfam" id="PF07690">
    <property type="entry name" value="MFS_1"/>
    <property type="match status" value="2"/>
</dbReference>
<keyword evidence="8" id="KW-0547">Nucleotide-binding</keyword>
<gene>
    <name evidence="17" type="ORF">sS8_5049</name>
</gene>
<evidence type="ECO:0000256" key="6">
    <source>
        <dbReference type="ARBA" id="ARBA00022496"/>
    </source>
</evidence>
<reference evidence="17 18" key="1">
    <citation type="submission" date="2016-12" db="EMBL/GenBank/DDBJ databases">
        <title>Genome sequencing of Methylocaldum marinum.</title>
        <authorList>
            <person name="Takeuchi M."/>
            <person name="Kamagata Y."/>
            <person name="Hiraoka S."/>
            <person name="Oshima K."/>
            <person name="Hattori M."/>
            <person name="Iwasaki W."/>
        </authorList>
    </citation>
    <scope>NUCLEOTIDE SEQUENCE [LARGE SCALE GENOMIC DNA]</scope>
    <source>
        <strain evidence="17 18">S8</strain>
    </source>
</reference>
<dbReference type="GO" id="GO:0022857">
    <property type="term" value="F:transmembrane transporter activity"/>
    <property type="evidence" value="ECO:0007669"/>
    <property type="project" value="InterPro"/>
</dbReference>
<organism evidence="17 18">
    <name type="scientific">Methylocaldum marinum</name>
    <dbReference type="NCBI Taxonomy" id="1432792"/>
    <lineage>
        <taxon>Bacteria</taxon>
        <taxon>Pseudomonadati</taxon>
        <taxon>Pseudomonadota</taxon>
        <taxon>Gammaproteobacteria</taxon>
        <taxon>Methylococcales</taxon>
        <taxon>Methylococcaceae</taxon>
        <taxon>Methylocaldum</taxon>
    </lineage>
</organism>
<dbReference type="InterPro" id="IPR027417">
    <property type="entry name" value="P-loop_NTPase"/>
</dbReference>
<dbReference type="FunFam" id="3.40.50.300:FF:000134">
    <property type="entry name" value="Iron-enterobactin ABC transporter ATP-binding protein"/>
    <property type="match status" value="1"/>
</dbReference>
<evidence type="ECO:0000256" key="11">
    <source>
        <dbReference type="ARBA" id="ARBA00023004"/>
    </source>
</evidence>
<dbReference type="PANTHER" id="PTHR42771">
    <property type="entry name" value="IRON(3+)-HYDROXAMATE IMPORT ATP-BINDING PROTEIN FHUC"/>
    <property type="match status" value="1"/>
</dbReference>
<dbReference type="RefSeq" id="WP_197716621.1">
    <property type="nucleotide sequence ID" value="NZ_AP017928.1"/>
</dbReference>
<dbReference type="GO" id="GO:0016887">
    <property type="term" value="F:ATP hydrolysis activity"/>
    <property type="evidence" value="ECO:0007669"/>
    <property type="project" value="InterPro"/>
</dbReference>
<feature type="domain" description="Major facilitator superfamily (MFS) profile" evidence="15">
    <location>
        <begin position="295"/>
        <end position="674"/>
    </location>
</feature>
<keyword evidence="9" id="KW-0067">ATP-binding</keyword>
<sequence>MLDLRVENLCAGYGAKTVLNDLSVHIPSGRITAIVGANGCGKSTLLRCLARLHRPASGQVRLGNHELGTLSTAALSRRVGFLPQFPQAPAGLRVASLVALGRHPHRRLLHRWSSEDEEAVQEALRLTDLTEFAQQPLDTLSGGQRQRAWLAMMLAQSTPVLLLDEPGSMLDPGHQLELLALLRALADTGRTVVVVLHDLIAARHADWLVALDHGELAACGTPGEVLTEDLLRRLYGIDSRILRAPDDSPVVVPLRALNTPAPVPRPLPRSIEANAKRAAKPPATAEPALTKERRLLLLLAALQFTHLLDYMVLMPLGAEVMRAFDIGPARFGSLVGVYTLASALASLAGGRLLDRGDRKRTVLTLYSGFIVATLACATAAGFESLLAARALAGGCAGLINAAVMAIIADGIEPARRGRAIGTVMSAFGLCAVIGVPTGLWLASLGGWRIPFFAVAALSALLWIGLRFGLPRAPASAVATRGRLTESSLALGWLLSFGIVFAGFLIVPYLGAHLNGTLGVALHDMSWIYLCAGLATFLAARWIGRAADRFGAARVLALLMLTSIVPHLWLTQLQPGPLAQTALVFMLFMVLTSTRAIPASAWLISRVPPPLRGRYLAINTASTDAASGLAAWSAGLITSVDASGALQHFERSGWLAAGVTLLTLGLLGWLQLRSTPKLATES</sequence>
<dbReference type="Pfam" id="PF00005">
    <property type="entry name" value="ABC_tran"/>
    <property type="match status" value="1"/>
</dbReference>
<evidence type="ECO:0000256" key="14">
    <source>
        <dbReference type="SAM" id="Phobius"/>
    </source>
</evidence>
<dbReference type="InterPro" id="IPR011701">
    <property type="entry name" value="MFS"/>
</dbReference>
<evidence type="ECO:0000313" key="17">
    <source>
        <dbReference type="EMBL" id="BBA36972.1"/>
    </source>
</evidence>
<evidence type="ECO:0000259" key="15">
    <source>
        <dbReference type="PROSITE" id="PS50850"/>
    </source>
</evidence>
<dbReference type="SUPFAM" id="SSF52540">
    <property type="entry name" value="P-loop containing nucleoside triphosphate hydrolases"/>
    <property type="match status" value="1"/>
</dbReference>
<evidence type="ECO:0000256" key="9">
    <source>
        <dbReference type="ARBA" id="ARBA00022840"/>
    </source>
</evidence>
<proteinExistence type="inferred from homology"/>
<feature type="transmembrane region" description="Helical" evidence="14">
    <location>
        <begin position="525"/>
        <end position="543"/>
    </location>
</feature>
<dbReference type="GO" id="GO:0005886">
    <property type="term" value="C:plasma membrane"/>
    <property type="evidence" value="ECO:0007669"/>
    <property type="project" value="UniProtKB-SubCell"/>
</dbReference>
<evidence type="ECO:0000313" key="18">
    <source>
        <dbReference type="Proteomes" id="UP000266313"/>
    </source>
</evidence>
<dbReference type="CDD" id="cd17324">
    <property type="entry name" value="MFS_NepI_like"/>
    <property type="match status" value="1"/>
</dbReference>
<dbReference type="Gene3D" id="1.20.1250.20">
    <property type="entry name" value="MFS general substrate transporter like domains"/>
    <property type="match status" value="1"/>
</dbReference>
<name>A0A250KZF2_9GAMM</name>
<dbReference type="PRINTS" id="PR01035">
    <property type="entry name" value="TCRTETA"/>
</dbReference>
<dbReference type="InterPro" id="IPR017871">
    <property type="entry name" value="ABC_transporter-like_CS"/>
</dbReference>
<evidence type="ECO:0000256" key="12">
    <source>
        <dbReference type="ARBA" id="ARBA00023065"/>
    </source>
</evidence>
<feature type="transmembrane region" description="Helical" evidence="14">
    <location>
        <begin position="653"/>
        <end position="671"/>
    </location>
</feature>
<dbReference type="InterPro" id="IPR001958">
    <property type="entry name" value="Tet-R_TetA/multi-R_MdtG-like"/>
</dbReference>
<feature type="transmembrane region" description="Helical" evidence="14">
    <location>
        <begin position="581"/>
        <end position="603"/>
    </location>
</feature>
<dbReference type="Proteomes" id="UP000266313">
    <property type="component" value="Chromosome"/>
</dbReference>
<dbReference type="KEGG" id="mmai:sS8_5049"/>
<dbReference type="GO" id="GO:0005524">
    <property type="term" value="F:ATP binding"/>
    <property type="evidence" value="ECO:0007669"/>
    <property type="project" value="UniProtKB-KW"/>
</dbReference>
<evidence type="ECO:0000256" key="7">
    <source>
        <dbReference type="ARBA" id="ARBA00022692"/>
    </source>
</evidence>
<dbReference type="SUPFAM" id="SSF103473">
    <property type="entry name" value="MFS general substrate transporter"/>
    <property type="match status" value="1"/>
</dbReference>
<accession>A0A250KZF2</accession>
<dbReference type="PROSITE" id="PS00211">
    <property type="entry name" value="ABC_TRANSPORTER_1"/>
    <property type="match status" value="1"/>
</dbReference>
<evidence type="ECO:0000256" key="4">
    <source>
        <dbReference type="ARBA" id="ARBA00022448"/>
    </source>
</evidence>
<feature type="transmembrane region" description="Helical" evidence="14">
    <location>
        <begin position="550"/>
        <end position="569"/>
    </location>
</feature>
<dbReference type="PROSITE" id="PS50893">
    <property type="entry name" value="ABC_TRANSPORTER_2"/>
    <property type="match status" value="1"/>
</dbReference>
<dbReference type="EMBL" id="AP017928">
    <property type="protein sequence ID" value="BBA36972.1"/>
    <property type="molecule type" value="Genomic_DNA"/>
</dbReference>
<dbReference type="InterPro" id="IPR036259">
    <property type="entry name" value="MFS_trans_sf"/>
</dbReference>
<protein>
    <recommendedName>
        <fullName evidence="19">MFS transporter</fullName>
    </recommendedName>
</protein>
<keyword evidence="4" id="KW-0813">Transport</keyword>
<keyword evidence="7 14" id="KW-0812">Transmembrane</keyword>
<keyword evidence="5" id="KW-1003">Cell membrane</keyword>
<feature type="transmembrane region" description="Helical" evidence="14">
    <location>
        <begin position="490"/>
        <end position="513"/>
    </location>
</feature>
<evidence type="ECO:0000256" key="2">
    <source>
        <dbReference type="ARBA" id="ARBA00004202"/>
    </source>
</evidence>
<dbReference type="AlphaFoldDB" id="A0A250KZF2"/>
<evidence type="ECO:0000256" key="3">
    <source>
        <dbReference type="ARBA" id="ARBA00005417"/>
    </source>
</evidence>
<evidence type="ECO:0000256" key="1">
    <source>
        <dbReference type="ARBA" id="ARBA00004141"/>
    </source>
</evidence>
<comment type="similarity">
    <text evidence="3">Belongs to the ABC transporter superfamily.</text>
</comment>
<dbReference type="SMART" id="SM00382">
    <property type="entry name" value="AAA"/>
    <property type="match status" value="1"/>
</dbReference>
<feature type="transmembrane region" description="Helical" evidence="14">
    <location>
        <begin position="615"/>
        <end position="633"/>
    </location>
</feature>
<feature type="domain" description="ABC transporter" evidence="16">
    <location>
        <begin position="4"/>
        <end position="238"/>
    </location>
</feature>
<feature type="transmembrane region" description="Helical" evidence="14">
    <location>
        <begin position="386"/>
        <end position="407"/>
    </location>
</feature>
<dbReference type="CDD" id="cd03214">
    <property type="entry name" value="ABC_Iron-Siderophores_B12_Hemin"/>
    <property type="match status" value="1"/>
</dbReference>
<keyword evidence="6" id="KW-0410">Iron transport</keyword>
<comment type="subcellular location">
    <subcellularLocation>
        <location evidence="2">Cell membrane</location>
        <topology evidence="2">Peripheral membrane protein</topology>
    </subcellularLocation>
    <subcellularLocation>
        <location evidence="1">Membrane</location>
        <topology evidence="1">Multi-pass membrane protein</topology>
    </subcellularLocation>
</comment>
<evidence type="ECO:0000259" key="16">
    <source>
        <dbReference type="PROSITE" id="PS50893"/>
    </source>
</evidence>
<evidence type="ECO:0000256" key="8">
    <source>
        <dbReference type="ARBA" id="ARBA00022741"/>
    </source>
</evidence>
<dbReference type="InterPro" id="IPR003593">
    <property type="entry name" value="AAA+_ATPase"/>
</dbReference>
<dbReference type="InterPro" id="IPR003439">
    <property type="entry name" value="ABC_transporter-like_ATP-bd"/>
</dbReference>
<dbReference type="InterPro" id="IPR020846">
    <property type="entry name" value="MFS_dom"/>
</dbReference>